<organism evidence="1">
    <name type="scientific">marine sediment metagenome</name>
    <dbReference type="NCBI Taxonomy" id="412755"/>
    <lineage>
        <taxon>unclassified sequences</taxon>
        <taxon>metagenomes</taxon>
        <taxon>ecological metagenomes</taxon>
    </lineage>
</organism>
<dbReference type="AlphaFoldDB" id="X1FAJ4"/>
<protein>
    <submittedName>
        <fullName evidence="1">Uncharacterized protein</fullName>
    </submittedName>
</protein>
<accession>X1FAJ4</accession>
<gene>
    <name evidence="1" type="ORF">S03H2_16698</name>
</gene>
<sequence length="45" mass="5373">MAILNKVKLKNRILLACDWLSDIAIKKEEKLTTERNPKKLEQLHW</sequence>
<comment type="caution">
    <text evidence="1">The sequence shown here is derived from an EMBL/GenBank/DDBJ whole genome shotgun (WGS) entry which is preliminary data.</text>
</comment>
<feature type="non-terminal residue" evidence="1">
    <location>
        <position position="45"/>
    </location>
</feature>
<proteinExistence type="predicted"/>
<evidence type="ECO:0000313" key="1">
    <source>
        <dbReference type="EMBL" id="GAH42671.1"/>
    </source>
</evidence>
<reference evidence="1" key="1">
    <citation type="journal article" date="2014" name="Front. Microbiol.">
        <title>High frequency of phylogenetically diverse reductive dehalogenase-homologous genes in deep subseafloor sedimentary metagenomes.</title>
        <authorList>
            <person name="Kawai M."/>
            <person name="Futagami T."/>
            <person name="Toyoda A."/>
            <person name="Takaki Y."/>
            <person name="Nishi S."/>
            <person name="Hori S."/>
            <person name="Arai W."/>
            <person name="Tsubouchi T."/>
            <person name="Morono Y."/>
            <person name="Uchiyama I."/>
            <person name="Ito T."/>
            <person name="Fujiyama A."/>
            <person name="Inagaki F."/>
            <person name="Takami H."/>
        </authorList>
    </citation>
    <scope>NUCLEOTIDE SEQUENCE</scope>
    <source>
        <strain evidence="1">Expedition CK06-06</strain>
    </source>
</reference>
<name>X1FAJ4_9ZZZZ</name>
<dbReference type="EMBL" id="BARU01008550">
    <property type="protein sequence ID" value="GAH42671.1"/>
    <property type="molecule type" value="Genomic_DNA"/>
</dbReference>